<gene>
    <name evidence="1" type="ORF">GCM10011375_17960</name>
</gene>
<reference evidence="1 2" key="1">
    <citation type="journal article" date="2019" name="Int. J. Syst. Evol. Microbiol.">
        <title>The Global Catalogue of Microorganisms (GCM) 10K type strain sequencing project: providing services to taxonomists for standard genome sequencing and annotation.</title>
        <authorList>
            <consortium name="The Broad Institute Genomics Platform"/>
            <consortium name="The Broad Institute Genome Sequencing Center for Infectious Disease"/>
            <person name="Wu L."/>
            <person name="Ma J."/>
        </authorList>
    </citation>
    <scope>NUCLEOTIDE SEQUENCE [LARGE SCALE GENOMIC DNA]</scope>
    <source>
        <strain evidence="1 2">CGMCC 1.12720</strain>
    </source>
</reference>
<name>A0ACB5PR09_9BACT</name>
<evidence type="ECO:0000313" key="2">
    <source>
        <dbReference type="Proteomes" id="UP000605392"/>
    </source>
</evidence>
<accession>A0ACB5PR09</accession>
<sequence length="386" mass="42629">MKHLTRIAACCSLAFLAACNEDSGNPFVINKPIQVTSLRFIGEQIVPFGQTFNGTTLGGFSSIDYRPDNGSYYIMCDDASALQPVRYYTANLNFNQNQFSSVTFTSVTTLKRPDGTNFPSLAADRNNAIDPEGIRYDPTTMRIIWSSEGIRNVTLTPPTLNQPFLREANLDGSYVTDFSIPSLFRIQATENGTRSNGSFEGFDLTADGRYLFAAQEEPLYEDGPRADVGVANSPTRIVQYNKATRQPIAQYAYQLDAVHQAPNPSNQFRLNGIVEVLTLSDKKLLVMERSFAVGATPDYSVKIYEVELAGATNISGLNSLQGTNYRPVRKRLLLDVASTGIRRIDNLEGMTFGPKLPNGNRSLIMVSDDNFSNAQISQFLAFEVKP</sequence>
<proteinExistence type="predicted"/>
<protein>
    <submittedName>
        <fullName evidence="1">3-phytase</fullName>
    </submittedName>
</protein>
<comment type="caution">
    <text evidence="1">The sequence shown here is derived from an EMBL/GenBank/DDBJ whole genome shotgun (WGS) entry which is preliminary data.</text>
</comment>
<organism evidence="1 2">
    <name type="scientific">Hymenobacter qilianensis</name>
    <dbReference type="NCBI Taxonomy" id="1385715"/>
    <lineage>
        <taxon>Bacteria</taxon>
        <taxon>Pseudomonadati</taxon>
        <taxon>Bacteroidota</taxon>
        <taxon>Cytophagia</taxon>
        <taxon>Cytophagales</taxon>
        <taxon>Hymenobacteraceae</taxon>
        <taxon>Hymenobacter</taxon>
    </lineage>
</organism>
<evidence type="ECO:0000313" key="1">
    <source>
        <dbReference type="EMBL" id="GGF63393.1"/>
    </source>
</evidence>
<keyword evidence="2" id="KW-1185">Reference proteome</keyword>
<dbReference type="Proteomes" id="UP000605392">
    <property type="component" value="Unassembled WGS sequence"/>
</dbReference>
<dbReference type="EMBL" id="BMFN01000002">
    <property type="protein sequence ID" value="GGF63393.1"/>
    <property type="molecule type" value="Genomic_DNA"/>
</dbReference>